<dbReference type="AlphaFoldDB" id="A0AAN8Z8F8"/>
<protein>
    <submittedName>
        <fullName evidence="2">Uncharacterized protein</fullName>
    </submittedName>
</protein>
<proteinExistence type="predicted"/>
<organism evidence="2 3">
    <name type="scientific">Dillenia turbinata</name>
    <dbReference type="NCBI Taxonomy" id="194707"/>
    <lineage>
        <taxon>Eukaryota</taxon>
        <taxon>Viridiplantae</taxon>
        <taxon>Streptophyta</taxon>
        <taxon>Embryophyta</taxon>
        <taxon>Tracheophyta</taxon>
        <taxon>Spermatophyta</taxon>
        <taxon>Magnoliopsida</taxon>
        <taxon>eudicotyledons</taxon>
        <taxon>Gunneridae</taxon>
        <taxon>Pentapetalae</taxon>
        <taxon>Dilleniales</taxon>
        <taxon>Dilleniaceae</taxon>
        <taxon>Dillenia</taxon>
    </lineage>
</organism>
<feature type="region of interest" description="Disordered" evidence="1">
    <location>
        <begin position="295"/>
        <end position="317"/>
    </location>
</feature>
<dbReference type="Proteomes" id="UP001370490">
    <property type="component" value="Unassembled WGS sequence"/>
</dbReference>
<gene>
    <name evidence="2" type="ORF">RJ641_004857</name>
</gene>
<dbReference type="EMBL" id="JBAMMX010000013">
    <property type="protein sequence ID" value="KAK6928652.1"/>
    <property type="molecule type" value="Genomic_DNA"/>
</dbReference>
<reference evidence="2 3" key="1">
    <citation type="submission" date="2023-12" db="EMBL/GenBank/DDBJ databases">
        <title>A high-quality genome assembly for Dillenia turbinata (Dilleniales).</title>
        <authorList>
            <person name="Chanderbali A."/>
        </authorList>
    </citation>
    <scope>NUCLEOTIDE SEQUENCE [LARGE SCALE GENOMIC DNA]</scope>
    <source>
        <strain evidence="2">LSX21</strain>
        <tissue evidence="2">Leaf</tissue>
    </source>
</reference>
<name>A0AAN8Z8F8_9MAGN</name>
<keyword evidence="3" id="KW-1185">Reference proteome</keyword>
<evidence type="ECO:0000313" key="2">
    <source>
        <dbReference type="EMBL" id="KAK6928652.1"/>
    </source>
</evidence>
<evidence type="ECO:0000256" key="1">
    <source>
        <dbReference type="SAM" id="MobiDB-lite"/>
    </source>
</evidence>
<feature type="compositionally biased region" description="Low complexity" evidence="1">
    <location>
        <begin position="295"/>
        <end position="306"/>
    </location>
</feature>
<evidence type="ECO:0000313" key="3">
    <source>
        <dbReference type="Proteomes" id="UP001370490"/>
    </source>
</evidence>
<comment type="caution">
    <text evidence="2">The sequence shown here is derived from an EMBL/GenBank/DDBJ whole genome shotgun (WGS) entry which is preliminary data.</text>
</comment>
<accession>A0AAN8Z8F8</accession>
<sequence length="378" mass="41645">MIIGKEKLLTGDEACQPLSLSNGPSYRVRLEKSEASISKHRTAKSCYSKHKHLKELEACLGHDISRVLANEKISRSPISMVPLSLPMLFTDATKSRSNNGPGPTTITVLDCVLMRFSHAAYTVPDVYSEQVAERTLCNTRVSTVIPGPNPRRTPHSSPSPVVGFPSRIDFFLISSRMNKTQALVRLPYSLSTCLEALSFSSLSPNLASTWSRIAGPPGCTIQKREFQSLIPIGENTSSKLFSMLSEIIFGTFFDRWNVIPASRKCRSMASCESGRIVCAAHTSWNSGRSMDISGSAPTMTAAAPSPKRACPTRESRWVSEGPRKKMGVISEHTRRTRAQALFSARSLDRRRTVPPAKQPCWNTVCRWTDGLSPRSLVS</sequence>